<proteinExistence type="predicted"/>
<reference evidence="1 2" key="1">
    <citation type="journal article" date="2024" name="BMC Genomics">
        <title>De novo assembly and annotation of Popillia japonica's genome with initial clues to its potential as an invasive pest.</title>
        <authorList>
            <person name="Cucini C."/>
            <person name="Boschi S."/>
            <person name="Funari R."/>
            <person name="Cardaioli E."/>
            <person name="Iannotti N."/>
            <person name="Marturano G."/>
            <person name="Paoli F."/>
            <person name="Bruttini M."/>
            <person name="Carapelli A."/>
            <person name="Frati F."/>
            <person name="Nardi F."/>
        </authorList>
    </citation>
    <scope>NUCLEOTIDE SEQUENCE [LARGE SCALE GENOMIC DNA]</scope>
    <source>
        <strain evidence="1">DMR45628</strain>
    </source>
</reference>
<name>A0AAW1N2Z2_POPJA</name>
<gene>
    <name evidence="1" type="ORF">QE152_g3740</name>
</gene>
<evidence type="ECO:0000313" key="2">
    <source>
        <dbReference type="Proteomes" id="UP001458880"/>
    </source>
</evidence>
<sequence>MENAYVERRIETVNKIKAVLEENGAFDSLASVLDEIWPKEIYKSTELQSTTKAATTGYQEDHAILVNNQSCNYGVSGGPCYSNGSD</sequence>
<organism evidence="1 2">
    <name type="scientific">Popillia japonica</name>
    <name type="common">Japanese beetle</name>
    <dbReference type="NCBI Taxonomy" id="7064"/>
    <lineage>
        <taxon>Eukaryota</taxon>
        <taxon>Metazoa</taxon>
        <taxon>Ecdysozoa</taxon>
        <taxon>Arthropoda</taxon>
        <taxon>Hexapoda</taxon>
        <taxon>Insecta</taxon>
        <taxon>Pterygota</taxon>
        <taxon>Neoptera</taxon>
        <taxon>Endopterygota</taxon>
        <taxon>Coleoptera</taxon>
        <taxon>Polyphaga</taxon>
        <taxon>Scarabaeiformia</taxon>
        <taxon>Scarabaeidae</taxon>
        <taxon>Rutelinae</taxon>
        <taxon>Popillia</taxon>
    </lineage>
</organism>
<accession>A0AAW1N2Z2</accession>
<comment type="caution">
    <text evidence="1">The sequence shown here is derived from an EMBL/GenBank/DDBJ whole genome shotgun (WGS) entry which is preliminary data.</text>
</comment>
<evidence type="ECO:0000313" key="1">
    <source>
        <dbReference type="EMBL" id="KAK9752954.1"/>
    </source>
</evidence>
<dbReference type="AlphaFoldDB" id="A0AAW1N2Z2"/>
<dbReference type="EMBL" id="JASPKY010000016">
    <property type="protein sequence ID" value="KAK9752954.1"/>
    <property type="molecule type" value="Genomic_DNA"/>
</dbReference>
<dbReference type="Proteomes" id="UP001458880">
    <property type="component" value="Unassembled WGS sequence"/>
</dbReference>
<protein>
    <submittedName>
        <fullName evidence="1">Uncharacterized protein</fullName>
    </submittedName>
</protein>
<keyword evidence="2" id="KW-1185">Reference proteome</keyword>